<dbReference type="InterPro" id="IPR042197">
    <property type="entry name" value="Apaf_helical"/>
</dbReference>
<evidence type="ECO:0000256" key="2">
    <source>
        <dbReference type="ARBA" id="ARBA00022614"/>
    </source>
</evidence>
<dbReference type="InterPro" id="IPR055414">
    <property type="entry name" value="LRR_R13L4/SHOC2-like"/>
</dbReference>
<dbReference type="InterPro" id="IPR002182">
    <property type="entry name" value="NB-ARC"/>
</dbReference>
<evidence type="ECO:0000256" key="3">
    <source>
        <dbReference type="ARBA" id="ARBA00022737"/>
    </source>
</evidence>
<dbReference type="Gene3D" id="1.10.8.430">
    <property type="entry name" value="Helical domain of apoptotic protease-activating factors"/>
    <property type="match status" value="1"/>
</dbReference>
<keyword evidence="2" id="KW-0433">Leucine-rich repeat</keyword>
<evidence type="ECO:0000313" key="13">
    <source>
        <dbReference type="Proteomes" id="UP000251960"/>
    </source>
</evidence>
<evidence type="ECO:0000256" key="6">
    <source>
        <dbReference type="ARBA" id="ARBA00023054"/>
    </source>
</evidence>
<evidence type="ECO:0000259" key="9">
    <source>
        <dbReference type="Pfam" id="PF18052"/>
    </source>
</evidence>
<dbReference type="InterPro" id="IPR027417">
    <property type="entry name" value="P-loop_NTPase"/>
</dbReference>
<dbReference type="Pfam" id="PF23598">
    <property type="entry name" value="LRR_14"/>
    <property type="match status" value="2"/>
</dbReference>
<dbReference type="GO" id="GO:0042742">
    <property type="term" value="P:defense response to bacterium"/>
    <property type="evidence" value="ECO:0007669"/>
    <property type="project" value="UniProtKB-ARBA"/>
</dbReference>
<dbReference type="GO" id="GO:0002758">
    <property type="term" value="P:innate immune response-activating signaling pathway"/>
    <property type="evidence" value="ECO:0007669"/>
    <property type="project" value="UniProtKB-ARBA"/>
</dbReference>
<dbReference type="Proteomes" id="UP000251960">
    <property type="component" value="Chromosome 2"/>
</dbReference>
<dbReference type="ExpressionAtlas" id="A0A3L6FW88">
    <property type="expression patterns" value="baseline and differential"/>
</dbReference>
<feature type="region of interest" description="Disordered" evidence="7">
    <location>
        <begin position="1231"/>
        <end position="1258"/>
    </location>
</feature>
<dbReference type="InterPro" id="IPR038005">
    <property type="entry name" value="RX-like_CC"/>
</dbReference>
<protein>
    <submittedName>
        <fullName evidence="12">Disease resistance protein RPM1</fullName>
    </submittedName>
</protein>
<evidence type="ECO:0000256" key="1">
    <source>
        <dbReference type="ARBA" id="ARBA00008894"/>
    </source>
</evidence>
<dbReference type="InterPro" id="IPR044974">
    <property type="entry name" value="Disease_R_plants"/>
</dbReference>
<feature type="domain" description="Disease resistance protein winged helix" evidence="10">
    <location>
        <begin position="978"/>
        <end position="1046"/>
    </location>
</feature>
<evidence type="ECO:0000259" key="11">
    <source>
        <dbReference type="Pfam" id="PF23598"/>
    </source>
</evidence>
<evidence type="ECO:0000259" key="8">
    <source>
        <dbReference type="Pfam" id="PF00931"/>
    </source>
</evidence>
<dbReference type="SUPFAM" id="SSF52047">
    <property type="entry name" value="RNI-like"/>
    <property type="match status" value="1"/>
</dbReference>
<dbReference type="FunFam" id="1.10.10.10:FF:000322">
    <property type="entry name" value="Probable disease resistance protein At1g63360"/>
    <property type="match status" value="1"/>
</dbReference>
<dbReference type="InterPro" id="IPR032675">
    <property type="entry name" value="LRR_dom_sf"/>
</dbReference>
<feature type="domain" description="NB-ARC" evidence="8">
    <location>
        <begin position="197"/>
        <end position="296"/>
    </location>
</feature>
<feature type="domain" description="Disease resistance R13L4/SHOC-2-like LRR" evidence="11">
    <location>
        <begin position="1098"/>
        <end position="1226"/>
    </location>
</feature>
<gene>
    <name evidence="12" type="primary">RPM1_14</name>
    <name evidence="12" type="ORF">Zm00014a_005737</name>
</gene>
<evidence type="ECO:0000256" key="4">
    <source>
        <dbReference type="ARBA" id="ARBA00022741"/>
    </source>
</evidence>
<reference evidence="12 13" key="1">
    <citation type="journal article" date="2018" name="Nat. Genet.">
        <title>Extensive intraspecific gene order and gene structural variations between Mo17 and other maize genomes.</title>
        <authorList>
            <person name="Sun S."/>
            <person name="Zhou Y."/>
            <person name="Chen J."/>
            <person name="Shi J."/>
            <person name="Zhao H."/>
            <person name="Zhao H."/>
            <person name="Song W."/>
            <person name="Zhang M."/>
            <person name="Cui Y."/>
            <person name="Dong X."/>
            <person name="Liu H."/>
            <person name="Ma X."/>
            <person name="Jiao Y."/>
            <person name="Wang B."/>
            <person name="Wei X."/>
            <person name="Stein J.C."/>
            <person name="Glaubitz J.C."/>
            <person name="Lu F."/>
            <person name="Yu G."/>
            <person name="Liang C."/>
            <person name="Fengler K."/>
            <person name="Li B."/>
            <person name="Rafalski A."/>
            <person name="Schnable P.S."/>
            <person name="Ware D.H."/>
            <person name="Buckler E.S."/>
            <person name="Lai J."/>
        </authorList>
    </citation>
    <scope>NUCLEOTIDE SEQUENCE [LARGE SCALE GENOMIC DNA]</scope>
    <source>
        <strain evidence="13">cv. Missouri 17</strain>
        <tissue evidence="12">Seedling</tissue>
    </source>
</reference>
<feature type="domain" description="Disease resistance R13L4/SHOC-2-like LRR" evidence="11">
    <location>
        <begin position="1281"/>
        <end position="1512"/>
    </location>
</feature>
<dbReference type="Gene3D" id="1.20.5.4130">
    <property type="match status" value="1"/>
</dbReference>
<evidence type="ECO:0000256" key="7">
    <source>
        <dbReference type="SAM" id="MobiDB-lite"/>
    </source>
</evidence>
<dbReference type="Pfam" id="PF00931">
    <property type="entry name" value="NB-ARC"/>
    <property type="match status" value="1"/>
</dbReference>
<dbReference type="GO" id="GO:0043531">
    <property type="term" value="F:ADP binding"/>
    <property type="evidence" value="ECO:0007669"/>
    <property type="project" value="InterPro"/>
</dbReference>
<dbReference type="Gene3D" id="3.80.10.10">
    <property type="entry name" value="Ribonuclease Inhibitor"/>
    <property type="match status" value="2"/>
</dbReference>
<dbReference type="GO" id="GO:0009626">
    <property type="term" value="P:plant-type hypersensitive response"/>
    <property type="evidence" value="ECO:0007669"/>
    <property type="project" value="UniProtKB-ARBA"/>
</dbReference>
<evidence type="ECO:0000256" key="5">
    <source>
        <dbReference type="ARBA" id="ARBA00022821"/>
    </source>
</evidence>
<dbReference type="PANTHER" id="PTHR23155">
    <property type="entry name" value="DISEASE RESISTANCE PROTEIN RP"/>
    <property type="match status" value="1"/>
</dbReference>
<comment type="similarity">
    <text evidence="1">Belongs to the disease resistance NB-LRR family.</text>
</comment>
<dbReference type="EMBL" id="NCVQ01000003">
    <property type="protein sequence ID" value="PWZ39137.1"/>
    <property type="molecule type" value="Genomic_DNA"/>
</dbReference>
<comment type="caution">
    <text evidence="12">The sequence shown here is derived from an EMBL/GenBank/DDBJ whole genome shotgun (WGS) entry which is preliminary data.</text>
</comment>
<keyword evidence="3" id="KW-0677">Repeat</keyword>
<dbReference type="SUPFAM" id="SSF52540">
    <property type="entry name" value="P-loop containing nucleoside triphosphate hydrolases"/>
    <property type="match status" value="2"/>
</dbReference>
<keyword evidence="6" id="KW-0175">Coiled coil</keyword>
<dbReference type="PRINTS" id="PR00364">
    <property type="entry name" value="DISEASERSIST"/>
</dbReference>
<proteinExistence type="inferred from homology"/>
<sequence length="1521" mass="168764">MDLVVGASNDAVNSLLNKLGSLLAQEYTLIGGVSDDIQYINDELASMQAFLNRIKQEAKHDEQRQDWMKQVREVAYDIEDCVDNARHRLSGEPRGSGRLASLKRAWYLLTTLHARHRIATDLGNLKARAQNVSERRTRYGVENLGNPPLVAAGGGSTSDLANAPVDRPAPPPALICAMAPVGIEDAKEELKPWFTLMDDAKQQVANDHQPRIHAIVGFGGLGKTTLARALYREFGNDFDCRASVLASQKFHLPTVLRSLIRQFHDQQASDSKNGAKMEELGQEALKQLLARHIQDKSKILIGLNGMPDCQYPDELEHTDIAEMEHTNIAELHTDIAELEHTDIAEMEHTDIAELQADIVDEAAFLDCSSIVNLVAGEETEVVNTEDGLGCEEDGDVDKVLHDSVDDTILIDCSSENVEMEKAGNVTREMPENQATLDEDVDKPNEVVIGDMPQDTVTDKVVQEEREVLITDEMQQGTAGMHDEIEDDQFESVFVQADRVVTVDNLLEQVTDREITVDENTTLIVGERQQSTDAMDEDVVEDHSKTDGDHSNEHIEAVTTDKVPELKLIEDIFVQSDHAVAADNLPEQVRDCEITLETTSLIVDEKQQIMVTVDGDLVKDDSETDNVHDDEQMEVVTADEVLEDTGITIEDVEEKQKSTVTVDKDVVDDHFFKTDDVHADEQMEASTTDEVPELTEADYEVVEEKQQSTYTMNGCIENDHFKTHVAHADEKKEVVATDVPEVTGTDGETEEKTPVIVDEKKLSTFTVDGDVVFDHADGQKEMIVTERRGSCVVVTTRFRSVAEACRRQQGRVHELKPLDEYNSYKLFRRIILSAPDVPSVGARALLKKCGGLPLAIILVAGLVASKLRSASDVAPKEKKDHSTQVDWDVSEKLADNNEISGQLDEFMVKVEKQDVISTHIEKDNEIISERLDKFMVQVGEDLSEDLEKNLSTEGVTEIVNHCYTQLPADLKTCLLYLSMFPKGCFISRKRLIRRWIAEGFIAEKHGKTVEEVAEDCFNELISRNLIRAVNNSSNGRVKSCQVHDMVLEHIVVKSNDENFITVVGGHWHTPFPSYKVRRLSVQKTDQPEKETVERMKLSHVRSLTALGSFKALRSTLSKFQILQVLDLESCKDLSLTNQLDKICGMHQLKYLSLRRTDVEEIPKEIGRLEYLQLVVNTTPRADRPVLQHIVHLLAGSKSKRIGLALTEGITKMTALQTLSGIEISGSSTAGSDDVARGGCNQGTDKKEEEAQPGWCSTTASTNATDGYSGRCWRCKAASKGSTRGLHALENLTNLKKLTVYRLRTFTEMDNVLLVSAIEHLSSCSLKVLDIDDDFTGFLDSSLVASQAPPEHLHTLGLSGMLSKVPDWIVHLHNLESLTLSLTSLTASTLVVLSKLPDLFSLVFTMDSTMKKTNVLQILHKGGEIFVQAGGFEKLKLLRFATPVLPPLSFLGGAMPKLESLELTFVTMAGVYGLENLASLRQVLLTVSSHAPQVAKMKVSQIKALTRKNPNKPSVVVDEYNDL</sequence>
<dbReference type="CDD" id="cd14798">
    <property type="entry name" value="RX-CC_like"/>
    <property type="match status" value="1"/>
</dbReference>
<dbReference type="Gene3D" id="3.40.50.300">
    <property type="entry name" value="P-loop containing nucleotide triphosphate hydrolases"/>
    <property type="match status" value="1"/>
</dbReference>
<keyword evidence="4" id="KW-0547">Nucleotide-binding</keyword>
<dbReference type="PANTHER" id="PTHR23155:SF934">
    <property type="entry name" value="OS11G0604900 PROTEIN"/>
    <property type="match status" value="1"/>
</dbReference>
<accession>A0A3L6FW88</accession>
<feature type="domain" description="Disease resistance N-terminal" evidence="9">
    <location>
        <begin position="11"/>
        <end position="93"/>
    </location>
</feature>
<organism evidence="12 13">
    <name type="scientific">Zea mays</name>
    <name type="common">Maize</name>
    <dbReference type="NCBI Taxonomy" id="4577"/>
    <lineage>
        <taxon>Eukaryota</taxon>
        <taxon>Viridiplantae</taxon>
        <taxon>Streptophyta</taxon>
        <taxon>Embryophyta</taxon>
        <taxon>Tracheophyta</taxon>
        <taxon>Spermatophyta</taxon>
        <taxon>Magnoliopsida</taxon>
        <taxon>Liliopsida</taxon>
        <taxon>Poales</taxon>
        <taxon>Poaceae</taxon>
        <taxon>PACMAD clade</taxon>
        <taxon>Panicoideae</taxon>
        <taxon>Andropogonodae</taxon>
        <taxon>Andropogoneae</taxon>
        <taxon>Tripsacinae</taxon>
        <taxon>Zea</taxon>
    </lineage>
</organism>
<dbReference type="Pfam" id="PF23559">
    <property type="entry name" value="WHD_DRP"/>
    <property type="match status" value="1"/>
</dbReference>
<dbReference type="InterPro" id="IPR041118">
    <property type="entry name" value="Rx_N"/>
</dbReference>
<evidence type="ECO:0000259" key="10">
    <source>
        <dbReference type="Pfam" id="PF23559"/>
    </source>
</evidence>
<dbReference type="InterPro" id="IPR058922">
    <property type="entry name" value="WHD_DRP"/>
</dbReference>
<dbReference type="Pfam" id="PF18052">
    <property type="entry name" value="Rx_N"/>
    <property type="match status" value="1"/>
</dbReference>
<evidence type="ECO:0000313" key="12">
    <source>
        <dbReference type="EMBL" id="PWZ39137.1"/>
    </source>
</evidence>
<dbReference type="Gene3D" id="1.10.10.10">
    <property type="entry name" value="Winged helix-like DNA-binding domain superfamily/Winged helix DNA-binding domain"/>
    <property type="match status" value="1"/>
</dbReference>
<name>A0A3L6FW88_MAIZE</name>
<keyword evidence="5" id="KW-0611">Plant defense</keyword>
<dbReference type="InterPro" id="IPR036388">
    <property type="entry name" value="WH-like_DNA-bd_sf"/>
</dbReference>